<comment type="caution">
    <text evidence="1">The sequence shown here is derived from an EMBL/GenBank/DDBJ whole genome shotgun (WGS) entry which is preliminary data.</text>
</comment>
<dbReference type="AlphaFoldDB" id="A0A0V8DCK3"/>
<sequence>MSHSTDFESEYGKEIAKNRTVNLLTEFVNNLQILFISKKL</sequence>
<reference evidence="2" key="1">
    <citation type="submission" date="2015-10" db="EMBL/GenBank/DDBJ databases">
        <title>Draft Genome Sequences of 11 Lactococcus lactis subspecies cremoris strains.</title>
        <authorList>
            <person name="Wels M."/>
            <person name="Backus L."/>
            <person name="Boekhorst J."/>
            <person name="Dijkstra A."/>
            <person name="Beerthuizen M."/>
            <person name="Kelly W."/>
            <person name="Siezen R."/>
            <person name="Bachmann H."/>
            <person name="Van Hijum S."/>
        </authorList>
    </citation>
    <scope>NUCLEOTIDE SEQUENCE [LARGE SCALE GENOMIC DNA]</scope>
    <source>
        <strain evidence="2">N42</strain>
    </source>
</reference>
<evidence type="ECO:0000313" key="1">
    <source>
        <dbReference type="EMBL" id="KSU26248.1"/>
    </source>
</evidence>
<dbReference type="Proteomes" id="UP000052991">
    <property type="component" value="Unassembled WGS sequence"/>
</dbReference>
<proteinExistence type="predicted"/>
<dbReference type="EMBL" id="LKLW01000102">
    <property type="protein sequence ID" value="KSU26248.1"/>
    <property type="molecule type" value="Genomic_DNA"/>
</dbReference>
<name>A0A0V8DCK3_LACLL</name>
<evidence type="ECO:0000313" key="2">
    <source>
        <dbReference type="Proteomes" id="UP000052991"/>
    </source>
</evidence>
<organism evidence="1 2">
    <name type="scientific">Lactococcus lactis subsp. lactis</name>
    <name type="common">Streptococcus lactis</name>
    <dbReference type="NCBI Taxonomy" id="1360"/>
    <lineage>
        <taxon>Bacteria</taxon>
        <taxon>Bacillati</taxon>
        <taxon>Bacillota</taxon>
        <taxon>Bacilli</taxon>
        <taxon>Lactobacillales</taxon>
        <taxon>Streptococcaceae</taxon>
        <taxon>Lactococcus</taxon>
    </lineage>
</organism>
<accession>A0A0V8DCK3</accession>
<protein>
    <submittedName>
        <fullName evidence="1">Uncharacterized protein</fullName>
    </submittedName>
</protein>
<dbReference type="PATRIC" id="fig|1360.102.peg.975"/>
<gene>
    <name evidence="1" type="ORF">N42_1658</name>
</gene>